<dbReference type="Proteomes" id="UP000727056">
    <property type="component" value="Unassembled WGS sequence"/>
</dbReference>
<sequence>MLRTVRWGVNGWRGTGWSVRKPRRRPGGGPTLADVAARAGVSPATASRVLHQSTRRVGQQHRERVLRAARELDYRPDLSAQAMARGTAPVLALLVSSIDDPYFSAIAAGVARSAQRHGAIVTIAVTGRDTGRELTALRTIRGQRPRAVLVAGSRTLGSRHSEALLAELRSLVDAGGRAVFIGRPSGGLPAVRPANLDAARALGTAIAGLGHRRAVVVTGAGRLETVRERTEGLRQGLAASGGRVIAVESDAFDRRGGYRATRRLLANGGLSAADVLCAGNDFMAVGAMTALRDGGLRPGEDIAVTGFNDIETAADVTPRLTTVHFPLAEIGECAARLALDPEACGGEDVLVPGLVRLRDSSPDRRGGAPRER</sequence>
<dbReference type="Pfam" id="PF00356">
    <property type="entry name" value="LacI"/>
    <property type="match status" value="1"/>
</dbReference>
<evidence type="ECO:0000256" key="2">
    <source>
        <dbReference type="ARBA" id="ARBA00023125"/>
    </source>
</evidence>
<dbReference type="Pfam" id="PF13377">
    <property type="entry name" value="Peripla_BP_3"/>
    <property type="match status" value="1"/>
</dbReference>
<dbReference type="CDD" id="cd01392">
    <property type="entry name" value="HTH_LacI"/>
    <property type="match status" value="1"/>
</dbReference>
<keyword evidence="2" id="KW-0238">DNA-binding</keyword>
<dbReference type="Gene3D" id="1.10.260.40">
    <property type="entry name" value="lambda repressor-like DNA-binding domains"/>
    <property type="match status" value="1"/>
</dbReference>
<dbReference type="PANTHER" id="PTHR30146">
    <property type="entry name" value="LACI-RELATED TRANSCRIPTIONAL REPRESSOR"/>
    <property type="match status" value="1"/>
</dbReference>
<reference evidence="5 6" key="1">
    <citation type="submission" date="2020-03" db="EMBL/GenBank/DDBJ databases">
        <title>Draft genome of Streptomyces sp. ventii, isolated from the Axial Seamount in the Pacific Ocean, and resequencing of the two type strains Streptomyces lonarensis strain NCL 716 and Streptomyces bohaiensis strain 11A07.</title>
        <authorList>
            <person name="Loughran R.M."/>
            <person name="Pfannmuller K.M."/>
            <person name="Wasson B.J."/>
            <person name="Deadmond M.C."/>
            <person name="Paddock B.E."/>
            <person name="Koyack M.J."/>
            <person name="Gallegos D.A."/>
            <person name="Mitchell E.A."/>
            <person name="Ushijima B."/>
            <person name="Saw J.H."/>
            <person name="Mcphail K.L."/>
            <person name="Videau P."/>
        </authorList>
    </citation>
    <scope>NUCLEOTIDE SEQUENCE [LARGE SCALE GENOMIC DNA]</scope>
    <source>
        <strain evidence="5 6">11A07</strain>
    </source>
</reference>
<dbReference type="InterPro" id="IPR010982">
    <property type="entry name" value="Lambda_DNA-bd_dom_sf"/>
</dbReference>
<proteinExistence type="predicted"/>
<dbReference type="InterPro" id="IPR028082">
    <property type="entry name" value="Peripla_BP_I"/>
</dbReference>
<organism evidence="5 6">
    <name type="scientific">Streptomyces bohaiensis</name>
    <dbReference type="NCBI Taxonomy" id="1431344"/>
    <lineage>
        <taxon>Bacteria</taxon>
        <taxon>Bacillati</taxon>
        <taxon>Actinomycetota</taxon>
        <taxon>Actinomycetes</taxon>
        <taxon>Kitasatosporales</taxon>
        <taxon>Streptomycetaceae</taxon>
        <taxon>Streptomyces</taxon>
    </lineage>
</organism>
<evidence type="ECO:0000256" key="3">
    <source>
        <dbReference type="ARBA" id="ARBA00023163"/>
    </source>
</evidence>
<keyword evidence="3" id="KW-0804">Transcription</keyword>
<dbReference type="SMART" id="SM00354">
    <property type="entry name" value="HTH_LACI"/>
    <property type="match status" value="1"/>
</dbReference>
<name>A0ABX1CCE6_9ACTN</name>
<comment type="caution">
    <text evidence="5">The sequence shown here is derived from an EMBL/GenBank/DDBJ whole genome shotgun (WGS) entry which is preliminary data.</text>
</comment>
<keyword evidence="6" id="KW-1185">Reference proteome</keyword>
<evidence type="ECO:0000313" key="6">
    <source>
        <dbReference type="Proteomes" id="UP000727056"/>
    </source>
</evidence>
<evidence type="ECO:0000256" key="1">
    <source>
        <dbReference type="ARBA" id="ARBA00023015"/>
    </source>
</evidence>
<dbReference type="PANTHER" id="PTHR30146:SF153">
    <property type="entry name" value="LACTOSE OPERON REPRESSOR"/>
    <property type="match status" value="1"/>
</dbReference>
<dbReference type="PROSITE" id="PS50932">
    <property type="entry name" value="HTH_LACI_2"/>
    <property type="match status" value="1"/>
</dbReference>
<dbReference type="EMBL" id="JAAVJC010000194">
    <property type="protein sequence ID" value="NJQ16776.1"/>
    <property type="molecule type" value="Genomic_DNA"/>
</dbReference>
<dbReference type="CDD" id="cd06267">
    <property type="entry name" value="PBP1_LacI_sugar_binding-like"/>
    <property type="match status" value="1"/>
</dbReference>
<evidence type="ECO:0000313" key="5">
    <source>
        <dbReference type="EMBL" id="NJQ16776.1"/>
    </source>
</evidence>
<dbReference type="SUPFAM" id="SSF47413">
    <property type="entry name" value="lambda repressor-like DNA-binding domains"/>
    <property type="match status" value="1"/>
</dbReference>
<dbReference type="InterPro" id="IPR000843">
    <property type="entry name" value="HTH_LacI"/>
</dbReference>
<accession>A0ABX1CCE6</accession>
<evidence type="ECO:0000259" key="4">
    <source>
        <dbReference type="PROSITE" id="PS50932"/>
    </source>
</evidence>
<feature type="domain" description="HTH lacI-type" evidence="4">
    <location>
        <begin position="30"/>
        <end position="85"/>
    </location>
</feature>
<keyword evidence="1" id="KW-0805">Transcription regulation</keyword>
<dbReference type="Gene3D" id="3.40.50.2300">
    <property type="match status" value="2"/>
</dbReference>
<dbReference type="SUPFAM" id="SSF53822">
    <property type="entry name" value="Periplasmic binding protein-like I"/>
    <property type="match status" value="1"/>
</dbReference>
<gene>
    <name evidence="5" type="ORF">HCN52_18030</name>
</gene>
<protein>
    <submittedName>
        <fullName evidence="5">LacI family transcriptional regulator</fullName>
    </submittedName>
</protein>
<dbReference type="PROSITE" id="PS00356">
    <property type="entry name" value="HTH_LACI_1"/>
    <property type="match status" value="1"/>
</dbReference>
<dbReference type="InterPro" id="IPR046335">
    <property type="entry name" value="LacI/GalR-like_sensor"/>
</dbReference>